<dbReference type="PROSITE" id="PS01047">
    <property type="entry name" value="HMA_1"/>
    <property type="match status" value="1"/>
</dbReference>
<organism evidence="3 4">
    <name type="scientific">Phenylobacterium conjunctum</name>
    <dbReference type="NCBI Taxonomy" id="1298959"/>
    <lineage>
        <taxon>Bacteria</taxon>
        <taxon>Pseudomonadati</taxon>
        <taxon>Pseudomonadota</taxon>
        <taxon>Alphaproteobacteria</taxon>
        <taxon>Caulobacterales</taxon>
        <taxon>Caulobacteraceae</taxon>
        <taxon>Phenylobacterium</taxon>
    </lineage>
</organism>
<accession>A0ABW3T1I3</accession>
<evidence type="ECO:0000313" key="4">
    <source>
        <dbReference type="Proteomes" id="UP001597216"/>
    </source>
</evidence>
<keyword evidence="4" id="KW-1185">Reference proteome</keyword>
<dbReference type="RefSeq" id="WP_377353551.1">
    <property type="nucleotide sequence ID" value="NZ_JBHTLQ010000020.1"/>
</dbReference>
<reference evidence="4" key="1">
    <citation type="journal article" date="2019" name="Int. J. Syst. Evol. Microbiol.">
        <title>The Global Catalogue of Microorganisms (GCM) 10K type strain sequencing project: providing services to taxonomists for standard genome sequencing and annotation.</title>
        <authorList>
            <consortium name="The Broad Institute Genomics Platform"/>
            <consortium name="The Broad Institute Genome Sequencing Center for Infectious Disease"/>
            <person name="Wu L."/>
            <person name="Ma J."/>
        </authorList>
    </citation>
    <scope>NUCLEOTIDE SEQUENCE [LARGE SCALE GENOMIC DNA]</scope>
    <source>
        <strain evidence="4">CCUG 55074</strain>
    </source>
</reference>
<dbReference type="PROSITE" id="PS50846">
    <property type="entry name" value="HMA_2"/>
    <property type="match status" value="1"/>
</dbReference>
<dbReference type="EMBL" id="JBHTLQ010000020">
    <property type="protein sequence ID" value="MFD1191004.1"/>
    <property type="molecule type" value="Genomic_DNA"/>
</dbReference>
<dbReference type="InterPro" id="IPR036163">
    <property type="entry name" value="HMA_dom_sf"/>
</dbReference>
<dbReference type="Proteomes" id="UP001597216">
    <property type="component" value="Unassembled WGS sequence"/>
</dbReference>
<dbReference type="CDD" id="cd00371">
    <property type="entry name" value="HMA"/>
    <property type="match status" value="1"/>
</dbReference>
<dbReference type="SUPFAM" id="SSF55008">
    <property type="entry name" value="HMA, heavy metal-associated domain"/>
    <property type="match status" value="1"/>
</dbReference>
<name>A0ABW3T1I3_9CAUL</name>
<dbReference type="InterPro" id="IPR006121">
    <property type="entry name" value="HMA_dom"/>
</dbReference>
<keyword evidence="1" id="KW-0479">Metal-binding</keyword>
<comment type="caution">
    <text evidence="3">The sequence shown here is derived from an EMBL/GenBank/DDBJ whole genome shotgun (WGS) entry which is preliminary data.</text>
</comment>
<evidence type="ECO:0000313" key="3">
    <source>
        <dbReference type="EMBL" id="MFD1191004.1"/>
    </source>
</evidence>
<protein>
    <submittedName>
        <fullName evidence="3">Heavy-metal-associated domain-containing protein</fullName>
    </submittedName>
</protein>
<dbReference type="Pfam" id="PF00403">
    <property type="entry name" value="HMA"/>
    <property type="match status" value="1"/>
</dbReference>
<dbReference type="InterPro" id="IPR017969">
    <property type="entry name" value="Heavy-metal-associated_CS"/>
</dbReference>
<dbReference type="Gene3D" id="3.30.70.100">
    <property type="match status" value="1"/>
</dbReference>
<proteinExistence type="predicted"/>
<sequence>MLRLNIEGMTCGHCVRSVTDAVKSVDPKADVRVDLSAKRVEAETAADPQAVIRAIADAGYVAAAA</sequence>
<evidence type="ECO:0000259" key="2">
    <source>
        <dbReference type="PROSITE" id="PS50846"/>
    </source>
</evidence>
<feature type="domain" description="HMA" evidence="2">
    <location>
        <begin position="1"/>
        <end position="63"/>
    </location>
</feature>
<evidence type="ECO:0000256" key="1">
    <source>
        <dbReference type="ARBA" id="ARBA00022723"/>
    </source>
</evidence>
<gene>
    <name evidence="3" type="ORF">ACFQ27_10470</name>
</gene>